<keyword evidence="5 7" id="KW-0648">Protein biosynthesis</keyword>
<dbReference type="PRINTS" id="PR01042">
    <property type="entry name" value="TRNASYNTHASP"/>
</dbReference>
<keyword evidence="6 7" id="KW-0030">Aminoacyl-tRNA synthetase</keyword>
<dbReference type="InterPro" id="IPR004522">
    <property type="entry name" value="Asn-tRNA-ligase"/>
</dbReference>
<dbReference type="Pfam" id="PF00152">
    <property type="entry name" value="tRNA-synt_2"/>
    <property type="match status" value="1"/>
</dbReference>
<dbReference type="EC" id="6.1.1.22" evidence="7"/>
<dbReference type="SUPFAM" id="SSF55681">
    <property type="entry name" value="Class II aaRS and biotin synthetases"/>
    <property type="match status" value="1"/>
</dbReference>
<evidence type="ECO:0000256" key="4">
    <source>
        <dbReference type="ARBA" id="ARBA00022840"/>
    </source>
</evidence>
<evidence type="ECO:0000256" key="2">
    <source>
        <dbReference type="ARBA" id="ARBA00022598"/>
    </source>
</evidence>
<keyword evidence="4 7" id="KW-0067">ATP-binding</keyword>
<dbReference type="GO" id="GO:0003676">
    <property type="term" value="F:nucleic acid binding"/>
    <property type="evidence" value="ECO:0007669"/>
    <property type="project" value="InterPro"/>
</dbReference>
<dbReference type="HAMAP" id="MF_00534">
    <property type="entry name" value="Asn_tRNA_synth"/>
    <property type="match status" value="1"/>
</dbReference>
<dbReference type="InterPro" id="IPR006195">
    <property type="entry name" value="aa-tRNA-synth_II"/>
</dbReference>
<dbReference type="Gene3D" id="3.30.930.10">
    <property type="entry name" value="Bira Bifunctional Protein, Domain 2"/>
    <property type="match status" value="1"/>
</dbReference>
<dbReference type="STRING" id="1121409.SAMN02745124_01925"/>
<evidence type="ECO:0000256" key="1">
    <source>
        <dbReference type="ARBA" id="ARBA00008226"/>
    </source>
</evidence>
<evidence type="ECO:0000259" key="8">
    <source>
        <dbReference type="PROSITE" id="PS50862"/>
    </source>
</evidence>
<dbReference type="InterPro" id="IPR012340">
    <property type="entry name" value="NA-bd_OB-fold"/>
</dbReference>
<dbReference type="NCBIfam" id="NF003037">
    <property type="entry name" value="PRK03932.1"/>
    <property type="match status" value="1"/>
</dbReference>
<dbReference type="Pfam" id="PF01336">
    <property type="entry name" value="tRNA_anti-codon"/>
    <property type="match status" value="1"/>
</dbReference>
<dbReference type="AlphaFoldDB" id="A0A1M5VUJ4"/>
<comment type="catalytic activity">
    <reaction evidence="7">
        <text>tRNA(Asn) + L-asparagine + ATP = L-asparaginyl-tRNA(Asn) + AMP + diphosphate + H(+)</text>
        <dbReference type="Rhea" id="RHEA:11180"/>
        <dbReference type="Rhea" id="RHEA-COMP:9659"/>
        <dbReference type="Rhea" id="RHEA-COMP:9674"/>
        <dbReference type="ChEBI" id="CHEBI:15378"/>
        <dbReference type="ChEBI" id="CHEBI:30616"/>
        <dbReference type="ChEBI" id="CHEBI:33019"/>
        <dbReference type="ChEBI" id="CHEBI:58048"/>
        <dbReference type="ChEBI" id="CHEBI:78442"/>
        <dbReference type="ChEBI" id="CHEBI:78515"/>
        <dbReference type="ChEBI" id="CHEBI:456215"/>
        <dbReference type="EC" id="6.1.1.22"/>
    </reaction>
</comment>
<dbReference type="InterPro" id="IPR045864">
    <property type="entry name" value="aa-tRNA-synth_II/BPL/LPL"/>
</dbReference>
<evidence type="ECO:0000256" key="3">
    <source>
        <dbReference type="ARBA" id="ARBA00022741"/>
    </source>
</evidence>
<evidence type="ECO:0000256" key="5">
    <source>
        <dbReference type="ARBA" id="ARBA00022917"/>
    </source>
</evidence>
<feature type="domain" description="Aminoacyl-transfer RNA synthetases class-II family profile" evidence="8">
    <location>
        <begin position="136"/>
        <end position="450"/>
    </location>
</feature>
<dbReference type="OrthoDB" id="9802326at2"/>
<dbReference type="Gene3D" id="2.40.50.140">
    <property type="entry name" value="Nucleic acid-binding proteins"/>
    <property type="match status" value="1"/>
</dbReference>
<dbReference type="PANTHER" id="PTHR22594">
    <property type="entry name" value="ASPARTYL/LYSYL-TRNA SYNTHETASE"/>
    <property type="match status" value="1"/>
</dbReference>
<comment type="subunit">
    <text evidence="7">Homodimer.</text>
</comment>
<sequence length="460" mass="51280">MIIERIKGLFAGQLLGKQVTVAGWVRTRRDAGSFSFIEVNDGSTLANLQVIAERTLTNYEDEIKRLTTGCSVVITGELKESPAKGQAVEVLADVVSVVGWADPESYPLQKKRHSFEYLREISHLRPRTNALGAVARVRSHLTHAVHRFFQQRGFFHIHTPVITTSDCEGAGEMFQVLTASEAARKGALPEQGKGFFGKPAGLTVSGQLQAEVYAQALGRVYTFGPTFRAENSNTSRHLAEFWMLEPEMAFCDLSCNMDLAETLLRFLLADVLAECAEDMALFDRFVAQGVIKRLQHIVDNDFIRITYTEAVDRLLSSGKSFDFPVSWGVDLQSEHERFLTEEVYGLPLIVTDYPAAIKPFYMRVGDDGTTVAAMDILVAGIGEIVGGSQREERYDVLLARMQHLGIDDVDYQWYLDLRRYGTVPHSGFGLGFERLVQLVTGMPNIREVIPFPRTPGYAPC</sequence>
<dbReference type="RefSeq" id="WP_073375543.1">
    <property type="nucleotide sequence ID" value="NZ_FQXS01000009.1"/>
</dbReference>
<dbReference type="PROSITE" id="PS50862">
    <property type="entry name" value="AA_TRNA_LIGASE_II"/>
    <property type="match status" value="1"/>
</dbReference>
<dbReference type="InterPro" id="IPR002312">
    <property type="entry name" value="Asp/Asn-tRNA-synth_IIb"/>
</dbReference>
<keyword evidence="10" id="KW-1185">Reference proteome</keyword>
<dbReference type="CDD" id="cd00776">
    <property type="entry name" value="AsxRS_core"/>
    <property type="match status" value="1"/>
</dbReference>
<comment type="subcellular location">
    <subcellularLocation>
        <location evidence="7">Cytoplasm</location>
    </subcellularLocation>
</comment>
<keyword evidence="7" id="KW-0963">Cytoplasm</keyword>
<dbReference type="CDD" id="cd04318">
    <property type="entry name" value="EcAsnRS_like_N"/>
    <property type="match status" value="1"/>
</dbReference>
<dbReference type="SUPFAM" id="SSF50249">
    <property type="entry name" value="Nucleic acid-binding proteins"/>
    <property type="match status" value="1"/>
</dbReference>
<dbReference type="PANTHER" id="PTHR22594:SF34">
    <property type="entry name" value="ASPARAGINE--TRNA LIGASE, MITOCHONDRIAL-RELATED"/>
    <property type="match status" value="1"/>
</dbReference>
<reference evidence="9 10" key="1">
    <citation type="submission" date="2016-11" db="EMBL/GenBank/DDBJ databases">
        <authorList>
            <person name="Jaros S."/>
            <person name="Januszkiewicz K."/>
            <person name="Wedrychowicz H."/>
        </authorList>
    </citation>
    <scope>NUCLEOTIDE SEQUENCE [LARGE SCALE GENOMIC DNA]</scope>
    <source>
        <strain evidence="9 10">DSM 9705</strain>
    </source>
</reference>
<keyword evidence="3 7" id="KW-0547">Nucleotide-binding</keyword>
<dbReference type="GO" id="GO:0005737">
    <property type="term" value="C:cytoplasm"/>
    <property type="evidence" value="ECO:0007669"/>
    <property type="project" value="UniProtKB-SubCell"/>
</dbReference>
<dbReference type="GO" id="GO:0006421">
    <property type="term" value="P:asparaginyl-tRNA aminoacylation"/>
    <property type="evidence" value="ECO:0007669"/>
    <property type="project" value="UniProtKB-UniRule"/>
</dbReference>
<comment type="similarity">
    <text evidence="1 7">Belongs to the class-II aminoacyl-tRNA synthetase family.</text>
</comment>
<dbReference type="NCBIfam" id="TIGR00457">
    <property type="entry name" value="asnS"/>
    <property type="match status" value="1"/>
</dbReference>
<dbReference type="FunFam" id="3.30.930.10:FF:000016">
    <property type="entry name" value="Asparagine--tRNA ligase"/>
    <property type="match status" value="1"/>
</dbReference>
<dbReference type="Proteomes" id="UP000184139">
    <property type="component" value="Unassembled WGS sequence"/>
</dbReference>
<dbReference type="InterPro" id="IPR004365">
    <property type="entry name" value="NA-bd_OB_tRNA"/>
</dbReference>
<protein>
    <recommendedName>
        <fullName evidence="7">Asparagine--tRNA ligase</fullName>
        <ecNumber evidence="7">6.1.1.22</ecNumber>
    </recommendedName>
    <alternativeName>
        <fullName evidence="7">Asparaginyl-tRNA synthetase</fullName>
        <shortName evidence="7">AsnRS</shortName>
    </alternativeName>
</protein>
<evidence type="ECO:0000313" key="10">
    <source>
        <dbReference type="Proteomes" id="UP000184139"/>
    </source>
</evidence>
<proteinExistence type="inferred from homology"/>
<gene>
    <name evidence="7" type="primary">asnS</name>
    <name evidence="9" type="ORF">SAMN02745124_01925</name>
</gene>
<dbReference type="EMBL" id="FQXS01000009">
    <property type="protein sequence ID" value="SHH78850.1"/>
    <property type="molecule type" value="Genomic_DNA"/>
</dbReference>
<name>A0A1M5VUJ4_9BACT</name>
<evidence type="ECO:0000313" key="9">
    <source>
        <dbReference type="EMBL" id="SHH78850.1"/>
    </source>
</evidence>
<keyword evidence="2 7" id="KW-0436">Ligase</keyword>
<dbReference type="GO" id="GO:0004816">
    <property type="term" value="F:asparagine-tRNA ligase activity"/>
    <property type="evidence" value="ECO:0007669"/>
    <property type="project" value="UniProtKB-UniRule"/>
</dbReference>
<dbReference type="GO" id="GO:0005524">
    <property type="term" value="F:ATP binding"/>
    <property type="evidence" value="ECO:0007669"/>
    <property type="project" value="UniProtKB-UniRule"/>
</dbReference>
<organism evidence="9 10">
    <name type="scientific">Desulfofustis glycolicus DSM 9705</name>
    <dbReference type="NCBI Taxonomy" id="1121409"/>
    <lineage>
        <taxon>Bacteria</taxon>
        <taxon>Pseudomonadati</taxon>
        <taxon>Thermodesulfobacteriota</taxon>
        <taxon>Desulfobulbia</taxon>
        <taxon>Desulfobulbales</taxon>
        <taxon>Desulfocapsaceae</taxon>
        <taxon>Desulfofustis</taxon>
    </lineage>
</organism>
<evidence type="ECO:0000256" key="6">
    <source>
        <dbReference type="ARBA" id="ARBA00023146"/>
    </source>
</evidence>
<evidence type="ECO:0000256" key="7">
    <source>
        <dbReference type="HAMAP-Rule" id="MF_00534"/>
    </source>
</evidence>
<dbReference type="InterPro" id="IPR004364">
    <property type="entry name" value="Aa-tRNA-synt_II"/>
</dbReference>
<accession>A0A1M5VUJ4</accession>